<dbReference type="Proteomes" id="UP000838686">
    <property type="component" value="Unassembled WGS sequence"/>
</dbReference>
<keyword evidence="1" id="KW-0812">Transmembrane</keyword>
<reference evidence="2" key="1">
    <citation type="submission" date="2022-01" db="EMBL/GenBank/DDBJ databases">
        <authorList>
            <person name="Criscuolo A."/>
        </authorList>
    </citation>
    <scope>NUCLEOTIDE SEQUENCE</scope>
    <source>
        <strain evidence="2">CIP111893</strain>
    </source>
</reference>
<keyword evidence="1" id="KW-0472">Membrane</keyword>
<evidence type="ECO:0000313" key="3">
    <source>
        <dbReference type="Proteomes" id="UP000838686"/>
    </source>
</evidence>
<dbReference type="EMBL" id="CAKMMF010000013">
    <property type="protein sequence ID" value="CAH1207051.1"/>
    <property type="molecule type" value="Genomic_DNA"/>
</dbReference>
<organism evidence="2 3">
    <name type="scientific">Paenibacillus plantiphilus</name>
    <dbReference type="NCBI Taxonomy" id="2905650"/>
    <lineage>
        <taxon>Bacteria</taxon>
        <taxon>Bacillati</taxon>
        <taxon>Bacillota</taxon>
        <taxon>Bacilli</taxon>
        <taxon>Bacillales</taxon>
        <taxon>Paenibacillaceae</taxon>
        <taxon>Paenibacillus</taxon>
    </lineage>
</organism>
<proteinExistence type="predicted"/>
<evidence type="ECO:0000256" key="1">
    <source>
        <dbReference type="SAM" id="Phobius"/>
    </source>
</evidence>
<protein>
    <submittedName>
        <fullName evidence="2">Uncharacterized protein</fullName>
    </submittedName>
</protein>
<keyword evidence="3" id="KW-1185">Reference proteome</keyword>
<feature type="transmembrane region" description="Helical" evidence="1">
    <location>
        <begin position="18"/>
        <end position="36"/>
    </location>
</feature>
<gene>
    <name evidence="2" type="ORF">PAECIP111893_02681</name>
</gene>
<evidence type="ECO:0000313" key="2">
    <source>
        <dbReference type="EMBL" id="CAH1207051.1"/>
    </source>
</evidence>
<sequence>MSNAGAEALFKYKKKARYTLLAFTIILLYTVHQPIVASL</sequence>
<name>A0ABN8GKZ2_9BACL</name>
<accession>A0ABN8GKZ2</accession>
<comment type="caution">
    <text evidence="2">The sequence shown here is derived from an EMBL/GenBank/DDBJ whole genome shotgun (WGS) entry which is preliminary data.</text>
</comment>
<keyword evidence="1" id="KW-1133">Transmembrane helix</keyword>